<dbReference type="InterPro" id="IPR035892">
    <property type="entry name" value="C2_domain_sf"/>
</dbReference>
<gene>
    <name evidence="2" type="ORF">LSP00402_LOCUS15208</name>
</gene>
<feature type="domain" description="C2" evidence="1">
    <location>
        <begin position="8"/>
        <end position="46"/>
    </location>
</feature>
<proteinExistence type="predicted"/>
<accession>A0A7S2TWZ6</accession>
<dbReference type="Pfam" id="PF00168">
    <property type="entry name" value="C2"/>
    <property type="match status" value="1"/>
</dbReference>
<organism evidence="2">
    <name type="scientific">Lotharella oceanica</name>
    <dbReference type="NCBI Taxonomy" id="641309"/>
    <lineage>
        <taxon>Eukaryota</taxon>
        <taxon>Sar</taxon>
        <taxon>Rhizaria</taxon>
        <taxon>Cercozoa</taxon>
        <taxon>Chlorarachniophyceae</taxon>
        <taxon>Lotharella</taxon>
    </lineage>
</organism>
<dbReference type="AlphaFoldDB" id="A0A7S2TWZ6"/>
<reference evidence="2" key="1">
    <citation type="submission" date="2021-01" db="EMBL/GenBank/DDBJ databases">
        <authorList>
            <person name="Corre E."/>
            <person name="Pelletier E."/>
            <person name="Niang G."/>
            <person name="Scheremetjew M."/>
            <person name="Finn R."/>
            <person name="Kale V."/>
            <person name="Holt S."/>
            <person name="Cochrane G."/>
            <person name="Meng A."/>
            <person name="Brown T."/>
            <person name="Cohen L."/>
        </authorList>
    </citation>
    <scope>NUCLEOTIDE SEQUENCE</scope>
    <source>
        <strain evidence="2">CCMP622</strain>
    </source>
</reference>
<evidence type="ECO:0000313" key="2">
    <source>
        <dbReference type="EMBL" id="CAD9771218.1"/>
    </source>
</evidence>
<dbReference type="EMBL" id="HBHP01024547">
    <property type="protein sequence ID" value="CAD9771218.1"/>
    <property type="molecule type" value="Transcribed_RNA"/>
</dbReference>
<protein>
    <recommendedName>
        <fullName evidence="1">C2 domain-containing protein</fullName>
    </recommendedName>
</protein>
<evidence type="ECO:0000259" key="1">
    <source>
        <dbReference type="Pfam" id="PF00168"/>
    </source>
</evidence>
<name>A0A7S2TWZ6_9EUKA</name>
<dbReference type="InterPro" id="IPR000008">
    <property type="entry name" value="C2_dom"/>
</dbReference>
<dbReference type="Gene3D" id="2.60.40.150">
    <property type="entry name" value="C2 domain"/>
    <property type="match status" value="1"/>
</dbReference>
<sequence length="100" mass="11629">MLCWTGAPEDTLELECWDEDWLSKDDSMGMYRVDFEGLPEGKAQSLVIPLREKCEEPFKWQDLLVEVVYPARRISAFAVDNAKMENKKNKRKKKGDFLGN</sequence>
<dbReference type="SUPFAM" id="SSF49562">
    <property type="entry name" value="C2 domain (Calcium/lipid-binding domain, CaLB)"/>
    <property type="match status" value="1"/>
</dbReference>